<dbReference type="Gene3D" id="3.30.9.10">
    <property type="entry name" value="D-Amino Acid Oxidase, subunit A, domain 2"/>
    <property type="match status" value="1"/>
</dbReference>
<accession>A0A7H8QQG5</accession>
<dbReference type="Proteomes" id="UP000509510">
    <property type="component" value="Chromosome II"/>
</dbReference>
<dbReference type="OrthoDB" id="2690153at2759"/>
<evidence type="ECO:0000256" key="1">
    <source>
        <dbReference type="ARBA" id="ARBA00001974"/>
    </source>
</evidence>
<dbReference type="Gene3D" id="3.40.30.120">
    <property type="match status" value="1"/>
</dbReference>
<feature type="domain" description="FAD-binding" evidence="5">
    <location>
        <begin position="9"/>
        <end position="368"/>
    </location>
</feature>
<dbReference type="AlphaFoldDB" id="A0A7H8QQG5"/>
<dbReference type="Gene3D" id="3.50.50.60">
    <property type="entry name" value="FAD/NAD(P)-binding domain"/>
    <property type="match status" value="1"/>
</dbReference>
<dbReference type="InterPro" id="IPR002938">
    <property type="entry name" value="FAD-bd"/>
</dbReference>
<evidence type="ECO:0000259" key="5">
    <source>
        <dbReference type="Pfam" id="PF01494"/>
    </source>
</evidence>
<keyword evidence="7" id="KW-1185">Reference proteome</keyword>
<organism evidence="6 7">
    <name type="scientific">Talaromyces rugulosus</name>
    <name type="common">Penicillium rugulosum</name>
    <dbReference type="NCBI Taxonomy" id="121627"/>
    <lineage>
        <taxon>Eukaryota</taxon>
        <taxon>Fungi</taxon>
        <taxon>Dikarya</taxon>
        <taxon>Ascomycota</taxon>
        <taxon>Pezizomycotina</taxon>
        <taxon>Eurotiomycetes</taxon>
        <taxon>Eurotiomycetidae</taxon>
        <taxon>Eurotiales</taxon>
        <taxon>Trichocomaceae</taxon>
        <taxon>Talaromyces</taxon>
        <taxon>Talaromyces sect. Islandici</taxon>
    </lineage>
</organism>
<dbReference type="GO" id="GO:0016709">
    <property type="term" value="F:oxidoreductase activity, acting on paired donors, with incorporation or reduction of molecular oxygen, NAD(P)H as one donor, and incorporation of one atom of oxygen"/>
    <property type="evidence" value="ECO:0007669"/>
    <property type="project" value="UniProtKB-ARBA"/>
</dbReference>
<dbReference type="InterPro" id="IPR050641">
    <property type="entry name" value="RIFMO-like"/>
</dbReference>
<evidence type="ECO:0000256" key="2">
    <source>
        <dbReference type="ARBA" id="ARBA00022630"/>
    </source>
</evidence>
<dbReference type="PANTHER" id="PTHR43004">
    <property type="entry name" value="TRK SYSTEM POTASSIUM UPTAKE PROTEIN"/>
    <property type="match status" value="1"/>
</dbReference>
<dbReference type="EMBL" id="CP055899">
    <property type="protein sequence ID" value="QKX55715.1"/>
    <property type="molecule type" value="Genomic_DNA"/>
</dbReference>
<evidence type="ECO:0000313" key="7">
    <source>
        <dbReference type="Proteomes" id="UP000509510"/>
    </source>
</evidence>
<dbReference type="GO" id="GO:0071949">
    <property type="term" value="F:FAD binding"/>
    <property type="evidence" value="ECO:0007669"/>
    <property type="project" value="InterPro"/>
</dbReference>
<name>A0A7H8QQG5_TALRU</name>
<dbReference type="Pfam" id="PF21274">
    <property type="entry name" value="Rng_hyd_C"/>
    <property type="match status" value="1"/>
</dbReference>
<evidence type="ECO:0000256" key="4">
    <source>
        <dbReference type="ARBA" id="ARBA00023002"/>
    </source>
</evidence>
<dbReference type="InterPro" id="IPR036188">
    <property type="entry name" value="FAD/NAD-bd_sf"/>
</dbReference>
<proteinExistence type="predicted"/>
<evidence type="ECO:0000313" key="6">
    <source>
        <dbReference type="EMBL" id="QKX55715.1"/>
    </source>
</evidence>
<dbReference type="PRINTS" id="PR00420">
    <property type="entry name" value="RNGMNOXGNASE"/>
</dbReference>
<sequence length="552" mass="61943">METLPPFSKTTVLVIGGGPTGLTAALLLARYGLRSIVIERHFTRSGQPKAHAINPRSLEIFRQIGLDTVQLRGLGVKPEDGDTVRFAVSMSGEEHGTLPYERQGEETRAITPEPLFNIPQPVLEDFLWKAVTKNEMITSYRGMQWDCCSQVDGTRLSSKITDRSRGCSKIIESVYILDCGGANSRSRQPLEIPFSPLPEYGQTEVHHVSVHIRADLTRFNPGTLWWISSSLVEGTFICYNRSSDWVFVTYYDPKTTPREKFSEEYCHTMIDNAIGEHVPYEILSITVWSTWPRTAEFYQSKKFPRAFVMGDAAHAFPPTGGLGVNTGIADAHNLAWKISAVEQSWADERILASYGNERRPVAIANARQSVKNQVKLRNLKAALKNPPSNSDPVDASKWTEWKRRLETELQQNSEHFDSINLQIGYVYGPGEYSDEPCDNYTPRSIPGARLPHAWISRDDEIISALDLVDGNSFVLFTKYQDLSRAPDAENVLVPIRTLYVGVDFTLLDESWLDVIGISEEGSSLLVRPDQHILGKVKSIDEVQRLLTEALIS</sequence>
<reference evidence="7" key="1">
    <citation type="submission" date="2020-06" db="EMBL/GenBank/DDBJ databases">
        <title>A chromosome-scale genome assembly of Talaromyces rugulosus W13939.</title>
        <authorList>
            <person name="Wang B."/>
            <person name="Guo L."/>
            <person name="Ye K."/>
            <person name="Wang L."/>
        </authorList>
    </citation>
    <scope>NUCLEOTIDE SEQUENCE [LARGE SCALE GENOMIC DNA]</scope>
    <source>
        <strain evidence="7">W13939</strain>
    </source>
</reference>
<dbReference type="PANTHER" id="PTHR43004:SF19">
    <property type="entry name" value="BINDING MONOOXYGENASE, PUTATIVE (JCVI)-RELATED"/>
    <property type="match status" value="1"/>
</dbReference>
<keyword evidence="4" id="KW-0560">Oxidoreductase</keyword>
<dbReference type="Pfam" id="PF01494">
    <property type="entry name" value="FAD_binding_3"/>
    <property type="match status" value="1"/>
</dbReference>
<keyword evidence="2" id="KW-0285">Flavoprotein</keyword>
<dbReference type="SUPFAM" id="SSF51905">
    <property type="entry name" value="FAD/NAD(P)-binding domain"/>
    <property type="match status" value="1"/>
</dbReference>
<gene>
    <name evidence="6" type="ORF">TRUGW13939_02812</name>
</gene>
<comment type="cofactor">
    <cofactor evidence="1">
        <name>FAD</name>
        <dbReference type="ChEBI" id="CHEBI:57692"/>
    </cofactor>
</comment>
<keyword evidence="3" id="KW-0274">FAD</keyword>
<protein>
    <recommendedName>
        <fullName evidence="5">FAD-binding domain-containing protein</fullName>
    </recommendedName>
</protein>
<dbReference type="RefSeq" id="XP_035341893.1">
    <property type="nucleotide sequence ID" value="XM_035486000.1"/>
</dbReference>
<dbReference type="KEGG" id="trg:TRUGW13939_02812"/>
<evidence type="ECO:0000256" key="3">
    <source>
        <dbReference type="ARBA" id="ARBA00022827"/>
    </source>
</evidence>
<dbReference type="GeneID" id="55990319"/>